<organism evidence="3 4">
    <name type="scientific">Priestia endophytica DSM 13796</name>
    <dbReference type="NCBI Taxonomy" id="1121089"/>
    <lineage>
        <taxon>Bacteria</taxon>
        <taxon>Bacillati</taxon>
        <taxon>Bacillota</taxon>
        <taxon>Bacilli</taxon>
        <taxon>Bacillales</taxon>
        <taxon>Bacillaceae</taxon>
        <taxon>Priestia</taxon>
    </lineage>
</organism>
<gene>
    <name evidence="3" type="ORF">SAMN02745910_03448</name>
</gene>
<dbReference type="InterPro" id="IPR005025">
    <property type="entry name" value="FMN_Rdtase-like_dom"/>
</dbReference>
<dbReference type="InterPro" id="IPR029039">
    <property type="entry name" value="Flavoprotein-like_sf"/>
</dbReference>
<evidence type="ECO:0000313" key="3">
    <source>
        <dbReference type="EMBL" id="SFQ78558.1"/>
    </source>
</evidence>
<dbReference type="Proteomes" id="UP000182762">
    <property type="component" value="Unassembled WGS sequence"/>
</dbReference>
<dbReference type="PANTHER" id="PTHR30543">
    <property type="entry name" value="CHROMATE REDUCTASE"/>
    <property type="match status" value="1"/>
</dbReference>
<dbReference type="Gene3D" id="3.40.50.360">
    <property type="match status" value="1"/>
</dbReference>
<proteinExistence type="inferred from homology"/>
<dbReference type="GeneID" id="93712050"/>
<evidence type="ECO:0000259" key="2">
    <source>
        <dbReference type="Pfam" id="PF03358"/>
    </source>
</evidence>
<dbReference type="PANTHER" id="PTHR30543:SF21">
    <property type="entry name" value="NAD(P)H-DEPENDENT FMN REDUCTASE LOT6"/>
    <property type="match status" value="1"/>
</dbReference>
<comment type="caution">
    <text evidence="3">The sequence shown here is derived from an EMBL/GenBank/DDBJ whole genome shotgun (WGS) entry which is preliminary data.</text>
</comment>
<name>A0A1I6BC97_9BACI</name>
<protein>
    <submittedName>
        <fullName evidence="3">NAD(P)H-dependent FMN reductase</fullName>
    </submittedName>
</protein>
<dbReference type="EMBL" id="FOXX01000009">
    <property type="protein sequence ID" value="SFQ78558.1"/>
    <property type="molecule type" value="Genomic_DNA"/>
</dbReference>
<keyword evidence="4" id="KW-1185">Reference proteome</keyword>
<reference evidence="3 4" key="1">
    <citation type="submission" date="2016-10" db="EMBL/GenBank/DDBJ databases">
        <authorList>
            <person name="Varghese N."/>
            <person name="Submissions S."/>
        </authorList>
    </citation>
    <scope>NUCLEOTIDE SEQUENCE [LARGE SCALE GENOMIC DNA]</scope>
    <source>
        <strain evidence="3 4">DSM 13796</strain>
    </source>
</reference>
<dbReference type="InterPro" id="IPR050712">
    <property type="entry name" value="NAD(P)H-dep_reductase"/>
</dbReference>
<comment type="similarity">
    <text evidence="1">Belongs to the azoreductase type 2 family.</text>
</comment>
<sequence length="187" mass="20384">MGNRKKVVAISGSIRECSTNTNILENLASFFKDDIDYSIYDKIGEFPHFNPDLDDEEGPKVIEEFRQELNEADALILCTPEYARGIPGVLKNAIDWLVSSGQLLNKTVAVITASPMVAGGEKAQASFLQTLEMLNANVVKNGTLVISSVGTKLNSKGEATDKDTRLALELLVESIITEIKKKKAPLT</sequence>
<dbReference type="RefSeq" id="WP_061805796.1">
    <property type="nucleotide sequence ID" value="NZ_FOXX01000009.1"/>
</dbReference>
<evidence type="ECO:0000256" key="1">
    <source>
        <dbReference type="ARBA" id="ARBA00009428"/>
    </source>
</evidence>
<feature type="domain" description="NADPH-dependent FMN reductase-like" evidence="2">
    <location>
        <begin position="6"/>
        <end position="148"/>
    </location>
</feature>
<dbReference type="SUPFAM" id="SSF52218">
    <property type="entry name" value="Flavoproteins"/>
    <property type="match status" value="1"/>
</dbReference>
<accession>A0A1I6BC97</accession>
<evidence type="ECO:0000313" key="4">
    <source>
        <dbReference type="Proteomes" id="UP000182762"/>
    </source>
</evidence>
<dbReference type="Pfam" id="PF03358">
    <property type="entry name" value="FMN_red"/>
    <property type="match status" value="1"/>
</dbReference>